<protein>
    <recommendedName>
        <fullName evidence="8">Peptidase S8/S53 domain-containing protein</fullName>
    </recommendedName>
</protein>
<name>F0ZMG4_DICPU</name>
<dbReference type="RefSeq" id="XP_003288604.1">
    <property type="nucleotide sequence ID" value="XM_003288556.1"/>
</dbReference>
<dbReference type="OMA" id="LARITIF"/>
<dbReference type="InterPro" id="IPR015500">
    <property type="entry name" value="Peptidase_S8_subtilisin-rel"/>
</dbReference>
<dbReference type="PRINTS" id="PR00723">
    <property type="entry name" value="SUBTILISIN"/>
</dbReference>
<dbReference type="VEuPathDB" id="AmoebaDB:DICPUDRAFT_55517"/>
<dbReference type="KEGG" id="dpp:DICPUDRAFT_55517"/>
<dbReference type="InterPro" id="IPR023828">
    <property type="entry name" value="Peptidase_S8_Ser-AS"/>
</dbReference>
<evidence type="ECO:0000256" key="3">
    <source>
        <dbReference type="ARBA" id="ARBA00022801"/>
    </source>
</evidence>
<sequence length="691" mass="77700">MVMKLYPFLFFIILFIILNNLLYLNAIELDNSSNNNINNNYKQDKNLNNVLYFINNYKINNNIKIWVFFNSKNIINSSEEKNLFIDKITGKELSNDQVITITGISTESLERRKNRSMKKEEIIDEADLPVSEDYTNEILGCNGINSTISLGHKSNWLNSISINIKFEYSDKSSLKSILQCIVEKNFVNNIDIIKKGIKRPKIKKEYSNSNRIIKETDINDLNIKSESNIFSDDFYGDSIKPIKQLKIDKLHKKGYHGENITILVIDDDFYLKHPAFKTMTVIDQKEFFNSNNQTKTNEDLRSKGLKENGENFHGTSVLSVIGGFEVGKIVGPAYKSKYLLGKIKVSEEEDSTFEEDQFIAALEWGENKGAQVISSSLSFCLSLDYSYFNLDGKQSLTTKAANIAIEKGIVFVNAMGNDDFSIFGGPNDGEYVIAVGAVDEYGGIASFSSVGPTADGRYKPETQAMGINVNVADVLSNTKYSEFSGTSFSTPLIAGAVALLIQAHPTWTPKQIHQAIIGGSIWSSSPHYLLGYGLLDSEKALNFKPMLGSCSYTGCSNNGICCKDKCICPTAYYGEFCQYKRIECGYRCQYDFPNSTQCQKNSMGNSYLCVNKYEKKQKILENNQNPLILQIKNCEDTTNFNDSFEEFKVTKPPLIIMSFDGTHNSNSAFKDVDISFNKVLLIALLIFLIIN</sequence>
<reference evidence="10" key="1">
    <citation type="journal article" date="2011" name="Genome Biol.">
        <title>Comparative genomics of the social amoebae Dictyostelium discoideum and Dictyostelium purpureum.</title>
        <authorList>
            <consortium name="US DOE Joint Genome Institute (JGI-PGF)"/>
            <person name="Sucgang R."/>
            <person name="Kuo A."/>
            <person name="Tian X."/>
            <person name="Salerno W."/>
            <person name="Parikh A."/>
            <person name="Feasley C.L."/>
            <person name="Dalin E."/>
            <person name="Tu H."/>
            <person name="Huang E."/>
            <person name="Barry K."/>
            <person name="Lindquist E."/>
            <person name="Shapiro H."/>
            <person name="Bruce D."/>
            <person name="Schmutz J."/>
            <person name="Salamov A."/>
            <person name="Fey P."/>
            <person name="Gaudet P."/>
            <person name="Anjard C."/>
            <person name="Babu M.M."/>
            <person name="Basu S."/>
            <person name="Bushmanova Y."/>
            <person name="van der Wel H."/>
            <person name="Katoh-Kurasawa M."/>
            <person name="Dinh C."/>
            <person name="Coutinho P.M."/>
            <person name="Saito T."/>
            <person name="Elias M."/>
            <person name="Schaap P."/>
            <person name="Kay R.R."/>
            <person name="Henrissat B."/>
            <person name="Eichinger L."/>
            <person name="Rivero F."/>
            <person name="Putnam N.H."/>
            <person name="West C.M."/>
            <person name="Loomis W.F."/>
            <person name="Chisholm R.L."/>
            <person name="Shaulsky G."/>
            <person name="Strassmann J.E."/>
            <person name="Queller D.C."/>
            <person name="Kuspa A."/>
            <person name="Grigoriev I.V."/>
        </authorList>
    </citation>
    <scope>NUCLEOTIDE SEQUENCE [LARGE SCALE GENOMIC DNA]</scope>
    <source>
        <strain evidence="10">QSDP1</strain>
    </source>
</reference>
<dbReference type="AlphaFoldDB" id="F0ZMG4"/>
<feature type="signal peptide" evidence="7">
    <location>
        <begin position="1"/>
        <end position="26"/>
    </location>
</feature>
<feature type="active site" description="Charge relay system" evidence="5 6">
    <location>
        <position position="313"/>
    </location>
</feature>
<keyword evidence="2 6" id="KW-0645">Protease</keyword>
<organism evidence="9 10">
    <name type="scientific">Dictyostelium purpureum</name>
    <name type="common">Slime mold</name>
    <dbReference type="NCBI Taxonomy" id="5786"/>
    <lineage>
        <taxon>Eukaryota</taxon>
        <taxon>Amoebozoa</taxon>
        <taxon>Evosea</taxon>
        <taxon>Eumycetozoa</taxon>
        <taxon>Dictyostelia</taxon>
        <taxon>Dictyosteliales</taxon>
        <taxon>Dictyosteliaceae</taxon>
        <taxon>Dictyostelium</taxon>
    </lineage>
</organism>
<evidence type="ECO:0000256" key="1">
    <source>
        <dbReference type="ARBA" id="ARBA00011073"/>
    </source>
</evidence>
<evidence type="ECO:0000256" key="2">
    <source>
        <dbReference type="ARBA" id="ARBA00022670"/>
    </source>
</evidence>
<dbReference type="PROSITE" id="PS51892">
    <property type="entry name" value="SUBTILASE"/>
    <property type="match status" value="1"/>
</dbReference>
<keyword evidence="4 6" id="KW-0720">Serine protease</keyword>
<evidence type="ECO:0000313" key="10">
    <source>
        <dbReference type="Proteomes" id="UP000001064"/>
    </source>
</evidence>
<keyword evidence="7" id="KW-0732">Signal</keyword>
<dbReference type="Gene3D" id="3.40.50.200">
    <property type="entry name" value="Peptidase S8/S53 domain"/>
    <property type="match status" value="1"/>
</dbReference>
<feature type="active site" description="Charge relay system" evidence="5 6">
    <location>
        <position position="487"/>
    </location>
</feature>
<dbReference type="STRING" id="5786.F0ZMG4"/>
<evidence type="ECO:0000313" key="9">
    <source>
        <dbReference type="EMBL" id="EGC34850.1"/>
    </source>
</evidence>
<evidence type="ECO:0000256" key="7">
    <source>
        <dbReference type="SAM" id="SignalP"/>
    </source>
</evidence>
<dbReference type="EMBL" id="GL871080">
    <property type="protein sequence ID" value="EGC34850.1"/>
    <property type="molecule type" value="Genomic_DNA"/>
</dbReference>
<proteinExistence type="inferred from homology"/>
<dbReference type="FunFam" id="3.40.50.200:FF:000030">
    <property type="entry name" value="Uncharacterized protein"/>
    <property type="match status" value="1"/>
</dbReference>
<evidence type="ECO:0000259" key="8">
    <source>
        <dbReference type="Pfam" id="PF00082"/>
    </source>
</evidence>
<dbReference type="InterPro" id="IPR036852">
    <property type="entry name" value="Peptidase_S8/S53_dom_sf"/>
</dbReference>
<evidence type="ECO:0000256" key="5">
    <source>
        <dbReference type="PIRSR" id="PIRSR615500-1"/>
    </source>
</evidence>
<keyword evidence="10" id="KW-1185">Reference proteome</keyword>
<dbReference type="GO" id="GO:0004252">
    <property type="term" value="F:serine-type endopeptidase activity"/>
    <property type="evidence" value="ECO:0000318"/>
    <property type="project" value="GO_Central"/>
</dbReference>
<feature type="domain" description="Peptidase S8/S53" evidence="8">
    <location>
        <begin position="257"/>
        <end position="517"/>
    </location>
</feature>
<dbReference type="InterPro" id="IPR000209">
    <property type="entry name" value="Peptidase_S8/S53_dom"/>
</dbReference>
<comment type="similarity">
    <text evidence="1 6">Belongs to the peptidase S8 family.</text>
</comment>
<dbReference type="InterPro" id="IPR050131">
    <property type="entry name" value="Peptidase_S8_subtilisin-like"/>
</dbReference>
<dbReference type="Proteomes" id="UP000001064">
    <property type="component" value="Unassembled WGS sequence"/>
</dbReference>
<dbReference type="PANTHER" id="PTHR43806">
    <property type="entry name" value="PEPTIDASE S8"/>
    <property type="match status" value="1"/>
</dbReference>
<dbReference type="PANTHER" id="PTHR43806:SF41">
    <property type="entry name" value="PEPTIDASE S8_S53 DOMAIN-CONTAINING PROTEIN"/>
    <property type="match status" value="1"/>
</dbReference>
<evidence type="ECO:0000256" key="6">
    <source>
        <dbReference type="PROSITE-ProRule" id="PRU01240"/>
    </source>
</evidence>
<dbReference type="SUPFAM" id="SSF52743">
    <property type="entry name" value="Subtilisin-like"/>
    <property type="match status" value="1"/>
</dbReference>
<gene>
    <name evidence="9" type="ORF">DICPUDRAFT_55517</name>
</gene>
<feature type="active site" description="Charge relay system" evidence="5 6">
    <location>
        <position position="266"/>
    </location>
</feature>
<keyword evidence="3 6" id="KW-0378">Hydrolase</keyword>
<dbReference type="Pfam" id="PF00082">
    <property type="entry name" value="Peptidase_S8"/>
    <property type="match status" value="1"/>
</dbReference>
<evidence type="ECO:0000256" key="4">
    <source>
        <dbReference type="ARBA" id="ARBA00022825"/>
    </source>
</evidence>
<dbReference type="GeneID" id="10502022"/>
<dbReference type="GO" id="GO:0006508">
    <property type="term" value="P:proteolysis"/>
    <property type="evidence" value="ECO:0007669"/>
    <property type="project" value="UniProtKB-KW"/>
</dbReference>
<dbReference type="InParanoid" id="F0ZMG4"/>
<feature type="chain" id="PRO_5003261823" description="Peptidase S8/S53 domain-containing protein" evidence="7">
    <location>
        <begin position="27"/>
        <end position="691"/>
    </location>
</feature>
<accession>F0ZMG4</accession>
<dbReference type="PROSITE" id="PS00138">
    <property type="entry name" value="SUBTILASE_SER"/>
    <property type="match status" value="1"/>
</dbReference>
<dbReference type="eggNOG" id="KOG4266">
    <property type="taxonomic scope" value="Eukaryota"/>
</dbReference>
<dbReference type="OrthoDB" id="19801at2759"/>